<protein>
    <submittedName>
        <fullName evidence="7">Matrixin family metalloprotease</fullName>
        <ecNumber evidence="7">3.4.24.-</ecNumber>
    </submittedName>
</protein>
<keyword evidence="7" id="KW-0482">Metalloprotease</keyword>
<feature type="domain" description="Peptidase M10 metallopeptidase" evidence="6">
    <location>
        <begin position="121"/>
        <end position="196"/>
    </location>
</feature>
<dbReference type="Pfam" id="PF00413">
    <property type="entry name" value="Peptidase_M10"/>
    <property type="match status" value="1"/>
</dbReference>
<keyword evidence="1" id="KW-0645">Protease</keyword>
<comment type="caution">
    <text evidence="7">The sequence shown here is derived from an EMBL/GenBank/DDBJ whole genome shotgun (WGS) entry which is preliminary data.</text>
</comment>
<keyword evidence="4" id="KW-0862">Zinc</keyword>
<proteinExistence type="predicted"/>
<evidence type="ECO:0000313" key="7">
    <source>
        <dbReference type="EMBL" id="MCU6789442.1"/>
    </source>
</evidence>
<name>A0ABT2U4N1_9FIRM</name>
<evidence type="ECO:0000259" key="6">
    <source>
        <dbReference type="Pfam" id="PF00413"/>
    </source>
</evidence>
<reference evidence="7 8" key="1">
    <citation type="journal article" date="2021" name="ISME Commun">
        <title>Automated analysis of genomic sequences facilitates high-throughput and comprehensive description of bacteria.</title>
        <authorList>
            <person name="Hitch T.C.A."/>
        </authorList>
    </citation>
    <scope>NUCLEOTIDE SEQUENCE [LARGE SCALE GENOMIC DNA]</scope>
    <source>
        <strain evidence="7 8">Sanger_34</strain>
    </source>
</reference>
<evidence type="ECO:0000256" key="3">
    <source>
        <dbReference type="ARBA" id="ARBA00022801"/>
    </source>
</evidence>
<organism evidence="7 8">
    <name type="scientific">Agathobaculum ammoniilyticum</name>
    <dbReference type="NCBI Taxonomy" id="2981778"/>
    <lineage>
        <taxon>Bacteria</taxon>
        <taxon>Bacillati</taxon>
        <taxon>Bacillota</taxon>
        <taxon>Clostridia</taxon>
        <taxon>Eubacteriales</taxon>
        <taxon>Butyricicoccaceae</taxon>
        <taxon>Agathobaculum</taxon>
    </lineage>
</organism>
<keyword evidence="3 7" id="KW-0378">Hydrolase</keyword>
<keyword evidence="5" id="KW-0732">Signal</keyword>
<dbReference type="InterPro" id="IPR001818">
    <property type="entry name" value="Pept_M10_metallopeptidase"/>
</dbReference>
<keyword evidence="8" id="KW-1185">Reference proteome</keyword>
<keyword evidence="2" id="KW-0479">Metal-binding</keyword>
<gene>
    <name evidence="7" type="ORF">OCV66_10135</name>
</gene>
<dbReference type="GO" id="GO:0008237">
    <property type="term" value="F:metallopeptidase activity"/>
    <property type="evidence" value="ECO:0007669"/>
    <property type="project" value="UniProtKB-KW"/>
</dbReference>
<feature type="chain" id="PRO_5045721062" evidence="5">
    <location>
        <begin position="27"/>
        <end position="196"/>
    </location>
</feature>
<dbReference type="Gene3D" id="3.40.390.10">
    <property type="entry name" value="Collagenase (Catalytic Domain)"/>
    <property type="match status" value="1"/>
</dbReference>
<evidence type="ECO:0000313" key="8">
    <source>
        <dbReference type="Proteomes" id="UP001652397"/>
    </source>
</evidence>
<dbReference type="InterPro" id="IPR024079">
    <property type="entry name" value="MetalloPept_cat_dom_sf"/>
</dbReference>
<evidence type="ECO:0000256" key="5">
    <source>
        <dbReference type="SAM" id="SignalP"/>
    </source>
</evidence>
<evidence type="ECO:0000256" key="4">
    <source>
        <dbReference type="ARBA" id="ARBA00022833"/>
    </source>
</evidence>
<dbReference type="Proteomes" id="UP001652397">
    <property type="component" value="Unassembled WGS sequence"/>
</dbReference>
<feature type="signal peptide" evidence="5">
    <location>
        <begin position="1"/>
        <end position="26"/>
    </location>
</feature>
<dbReference type="RefSeq" id="WP_147574234.1">
    <property type="nucleotide sequence ID" value="NZ_JAOQJE010000008.1"/>
</dbReference>
<evidence type="ECO:0000256" key="2">
    <source>
        <dbReference type="ARBA" id="ARBA00022723"/>
    </source>
</evidence>
<dbReference type="SUPFAM" id="SSF55486">
    <property type="entry name" value="Metalloproteases ('zincins'), catalytic domain"/>
    <property type="match status" value="1"/>
</dbReference>
<sequence>MKNKKRIPFAVCLTAALFAGMVTAHAYAILAAGGFTPVPTQVVPYKGFSSSINSAISSACSAWNGAGAGSLVTRSSSTHSNTQFPLKNGANQITHTNMGKNEMMMDTRLTEVKIVGVIAYNTEVDINVNTAYPWSTTGDPNAYDFQNCFTHELGHLLGLNDENSKSDSTMYSVTSVGETKKRTLAQDDKNGINAIY</sequence>
<evidence type="ECO:0000256" key="1">
    <source>
        <dbReference type="ARBA" id="ARBA00022670"/>
    </source>
</evidence>
<dbReference type="EMBL" id="JAOQJE010000008">
    <property type="protein sequence ID" value="MCU6789442.1"/>
    <property type="molecule type" value="Genomic_DNA"/>
</dbReference>
<dbReference type="EC" id="3.4.24.-" evidence="7"/>
<accession>A0ABT2U4N1</accession>